<sequence>MTIPRLKPSPLRTPPASSSPFHRAGSRRVDFSRVKKSPTPFKNSISSSPSQSTAARRRSDLHSISMADGRVETKSSVGLLWPLLGKGLLWSSSAVHNVGRAGTQRE</sequence>
<protein>
    <submittedName>
        <fullName evidence="2">Uncharacterized protein</fullName>
    </submittedName>
</protein>
<name>A0AA39HT00_9BILA</name>
<feature type="region of interest" description="Disordered" evidence="1">
    <location>
        <begin position="1"/>
        <end position="61"/>
    </location>
</feature>
<evidence type="ECO:0000256" key="1">
    <source>
        <dbReference type="SAM" id="MobiDB-lite"/>
    </source>
</evidence>
<feature type="compositionally biased region" description="Low complexity" evidence="1">
    <location>
        <begin position="44"/>
        <end position="54"/>
    </location>
</feature>
<evidence type="ECO:0000313" key="2">
    <source>
        <dbReference type="EMBL" id="KAK0411503.1"/>
    </source>
</evidence>
<accession>A0AA39HT00</accession>
<keyword evidence="3" id="KW-1185">Reference proteome</keyword>
<organism evidence="2 3">
    <name type="scientific">Steinernema hermaphroditum</name>
    <dbReference type="NCBI Taxonomy" id="289476"/>
    <lineage>
        <taxon>Eukaryota</taxon>
        <taxon>Metazoa</taxon>
        <taxon>Ecdysozoa</taxon>
        <taxon>Nematoda</taxon>
        <taxon>Chromadorea</taxon>
        <taxon>Rhabditida</taxon>
        <taxon>Tylenchina</taxon>
        <taxon>Panagrolaimomorpha</taxon>
        <taxon>Strongyloidoidea</taxon>
        <taxon>Steinernematidae</taxon>
        <taxon>Steinernema</taxon>
    </lineage>
</organism>
<comment type="caution">
    <text evidence="2">The sequence shown here is derived from an EMBL/GenBank/DDBJ whole genome shotgun (WGS) entry which is preliminary data.</text>
</comment>
<dbReference type="EMBL" id="JAUCMV010000003">
    <property type="protein sequence ID" value="KAK0411503.1"/>
    <property type="molecule type" value="Genomic_DNA"/>
</dbReference>
<dbReference type="AlphaFoldDB" id="A0AA39HT00"/>
<proteinExistence type="predicted"/>
<dbReference type="Proteomes" id="UP001175271">
    <property type="component" value="Unassembled WGS sequence"/>
</dbReference>
<reference evidence="2" key="1">
    <citation type="submission" date="2023-06" db="EMBL/GenBank/DDBJ databases">
        <title>Genomic analysis of the entomopathogenic nematode Steinernema hermaphroditum.</title>
        <authorList>
            <person name="Schwarz E.M."/>
            <person name="Heppert J.K."/>
            <person name="Baniya A."/>
            <person name="Schwartz H.T."/>
            <person name="Tan C.-H."/>
            <person name="Antoshechkin I."/>
            <person name="Sternberg P.W."/>
            <person name="Goodrich-Blair H."/>
            <person name="Dillman A.R."/>
        </authorList>
    </citation>
    <scope>NUCLEOTIDE SEQUENCE</scope>
    <source>
        <strain evidence="2">PS9179</strain>
        <tissue evidence="2">Whole animal</tissue>
    </source>
</reference>
<evidence type="ECO:0000313" key="3">
    <source>
        <dbReference type="Proteomes" id="UP001175271"/>
    </source>
</evidence>
<gene>
    <name evidence="2" type="ORF">QR680_005680</name>
</gene>